<evidence type="ECO:0000313" key="2">
    <source>
        <dbReference type="EMBL" id="SPL65404.1"/>
    </source>
</evidence>
<dbReference type="Pfam" id="PF04957">
    <property type="entry name" value="RMF"/>
    <property type="match status" value="1"/>
</dbReference>
<evidence type="ECO:0000313" key="3">
    <source>
        <dbReference type="Proteomes" id="UP000246073"/>
    </source>
</evidence>
<feature type="compositionally biased region" description="Polar residues" evidence="1">
    <location>
        <begin position="123"/>
        <end position="139"/>
    </location>
</feature>
<feature type="compositionally biased region" description="Basic and acidic residues" evidence="1">
    <location>
        <begin position="98"/>
        <end position="111"/>
    </location>
</feature>
<dbReference type="Proteomes" id="UP000246073">
    <property type="component" value="Unassembled WGS sequence"/>
</dbReference>
<dbReference type="EMBL" id="OOFM01000005">
    <property type="protein sequence ID" value="SPL65404.1"/>
    <property type="molecule type" value="Genomic_DNA"/>
</dbReference>
<name>A0A2P9HMV4_9HYPH</name>
<dbReference type="RefSeq" id="WP_244597170.1">
    <property type="nucleotide sequence ID" value="NZ_OOFM01000005.1"/>
</dbReference>
<dbReference type="InterPro" id="IPR007040">
    <property type="entry name" value="Ribosome_modulation_factor"/>
</dbReference>
<organism evidence="2 3">
    <name type="scientific">Ochrobactrum soli</name>
    <dbReference type="NCBI Taxonomy" id="2448455"/>
    <lineage>
        <taxon>Bacteria</taxon>
        <taxon>Pseudomonadati</taxon>
        <taxon>Pseudomonadota</taxon>
        <taxon>Alphaproteobacteria</taxon>
        <taxon>Hyphomicrobiales</taxon>
        <taxon>Brucellaceae</taxon>
        <taxon>Brucella/Ochrobactrum group</taxon>
        <taxon>Ochrobactrum</taxon>
    </lineage>
</organism>
<evidence type="ECO:0000256" key="1">
    <source>
        <dbReference type="SAM" id="MobiDB-lite"/>
    </source>
</evidence>
<accession>A0A2P9HMV4</accession>
<protein>
    <submittedName>
        <fullName evidence="2">Uncharacterized protein</fullName>
    </submittedName>
</protein>
<gene>
    <name evidence="2" type="ORF">OHAE_1271</name>
</gene>
<sequence length="162" mass="18720">MMMTRDHNTKTEQELYEEQKFLEGFANLKSMESDMAGTKGDMNAEYKRLKDLGWSKKDYDFAKSLEDKDVGQVIADFERKLRIARMFGHQLGRQLDILDKDRTPQEDRAYDEGFAAGRRRKSATNPYQPGSQEFQNWQKGFNDGTELANKDLSASMSEEAPE</sequence>
<feature type="region of interest" description="Disordered" evidence="1">
    <location>
        <begin position="98"/>
        <end position="162"/>
    </location>
</feature>
<dbReference type="AlphaFoldDB" id="A0A2P9HMV4"/>
<reference evidence="3" key="1">
    <citation type="submission" date="2017-12" db="EMBL/GenBank/DDBJ databases">
        <authorList>
            <person name="Diaz M."/>
        </authorList>
    </citation>
    <scope>NUCLEOTIDE SEQUENCE [LARGE SCALE GENOMIC DNA]</scope>
    <source>
        <strain evidence="3">FI11154</strain>
    </source>
</reference>
<proteinExistence type="predicted"/>